<dbReference type="AlphaFoldDB" id="A0A2H9ZUS0"/>
<dbReference type="PROSITE" id="PS00028">
    <property type="entry name" value="ZINC_FINGER_C2H2_1"/>
    <property type="match status" value="1"/>
</dbReference>
<evidence type="ECO:0000313" key="5">
    <source>
        <dbReference type="Proteomes" id="UP000236161"/>
    </source>
</evidence>
<dbReference type="EMBL" id="KZ453612">
    <property type="protein sequence ID" value="PKA47030.1"/>
    <property type="molecule type" value="Genomic_DNA"/>
</dbReference>
<feature type="domain" description="C2H2-type" evidence="3">
    <location>
        <begin position="83"/>
        <end position="110"/>
    </location>
</feature>
<feature type="compositionally biased region" description="Low complexity" evidence="2">
    <location>
        <begin position="115"/>
        <end position="126"/>
    </location>
</feature>
<dbReference type="STRING" id="1088818.A0A2H9ZUS0"/>
<dbReference type="PROSITE" id="PS50157">
    <property type="entry name" value="ZINC_FINGER_C2H2_2"/>
    <property type="match status" value="1"/>
</dbReference>
<keyword evidence="1" id="KW-0863">Zinc-finger</keyword>
<dbReference type="GO" id="GO:0008270">
    <property type="term" value="F:zinc ion binding"/>
    <property type="evidence" value="ECO:0007669"/>
    <property type="project" value="UniProtKB-KW"/>
</dbReference>
<dbReference type="Gene3D" id="3.30.160.60">
    <property type="entry name" value="Classic Zinc Finger"/>
    <property type="match status" value="1"/>
</dbReference>
<sequence length="270" mass="28048">MSEKEPHDFMSSVDSFSQLPFIRRDVKPPVPAAAAAAAAMRLFGVDLPSEGAPAASDESSNSAAAPVPAAASAAVADAGGRKFECHYCCRNFPTSQALGGHQNAHKRERQQAKRASLQSSISASGASAGQGHVYGLLGYHRLGLPSTSGCGRFPFNQPTQYCYPSWSSPATVSMGGGRFYSGPGSAAQPINGSPLPALWNAPAVQYSRREQPAAVQPPLPLFGEEERRPQAAGGAAAGGGSSSSSSSSSSPKRQRDHELRNNGVCLDLHL</sequence>
<dbReference type="InterPro" id="IPR013087">
    <property type="entry name" value="Znf_C2H2_type"/>
</dbReference>
<dbReference type="GO" id="GO:0010090">
    <property type="term" value="P:trichome morphogenesis"/>
    <property type="evidence" value="ECO:0007669"/>
    <property type="project" value="InterPro"/>
</dbReference>
<dbReference type="InterPro" id="IPR044291">
    <property type="entry name" value="GIS/GIS2/ZFP8"/>
</dbReference>
<accession>A0A2H9ZUS0</accession>
<evidence type="ECO:0000256" key="2">
    <source>
        <dbReference type="SAM" id="MobiDB-lite"/>
    </source>
</evidence>
<keyword evidence="5" id="KW-1185">Reference proteome</keyword>
<reference evidence="4 5" key="1">
    <citation type="journal article" date="2017" name="Nature">
        <title>The Apostasia genome and the evolution of orchids.</title>
        <authorList>
            <person name="Zhang G.Q."/>
            <person name="Liu K.W."/>
            <person name="Li Z."/>
            <person name="Lohaus R."/>
            <person name="Hsiao Y.Y."/>
            <person name="Niu S.C."/>
            <person name="Wang J.Y."/>
            <person name="Lin Y.C."/>
            <person name="Xu Q."/>
            <person name="Chen L.J."/>
            <person name="Yoshida K."/>
            <person name="Fujiwara S."/>
            <person name="Wang Z.W."/>
            <person name="Zhang Y.Q."/>
            <person name="Mitsuda N."/>
            <person name="Wang M."/>
            <person name="Liu G.H."/>
            <person name="Pecoraro L."/>
            <person name="Huang H.X."/>
            <person name="Xiao X.J."/>
            <person name="Lin M."/>
            <person name="Wu X.Y."/>
            <person name="Wu W.L."/>
            <person name="Chen Y.Y."/>
            <person name="Chang S.B."/>
            <person name="Sakamoto S."/>
            <person name="Ohme-Takagi M."/>
            <person name="Yagi M."/>
            <person name="Zeng S.J."/>
            <person name="Shen C.Y."/>
            <person name="Yeh C.M."/>
            <person name="Luo Y.B."/>
            <person name="Tsai W.C."/>
            <person name="Van de Peer Y."/>
            <person name="Liu Z.J."/>
        </authorList>
    </citation>
    <scope>NUCLEOTIDE SEQUENCE [LARGE SCALE GENOMIC DNA]</scope>
    <source>
        <strain evidence="5">cv. Shenzhen</strain>
        <tissue evidence="4">Stem</tissue>
    </source>
</reference>
<proteinExistence type="predicted"/>
<dbReference type="GO" id="GO:0009739">
    <property type="term" value="P:response to gibberellin"/>
    <property type="evidence" value="ECO:0007669"/>
    <property type="project" value="InterPro"/>
</dbReference>
<organism evidence="4 5">
    <name type="scientific">Apostasia shenzhenica</name>
    <dbReference type="NCBI Taxonomy" id="1088818"/>
    <lineage>
        <taxon>Eukaryota</taxon>
        <taxon>Viridiplantae</taxon>
        <taxon>Streptophyta</taxon>
        <taxon>Embryophyta</taxon>
        <taxon>Tracheophyta</taxon>
        <taxon>Spermatophyta</taxon>
        <taxon>Magnoliopsida</taxon>
        <taxon>Liliopsida</taxon>
        <taxon>Asparagales</taxon>
        <taxon>Orchidaceae</taxon>
        <taxon>Apostasioideae</taxon>
        <taxon>Apostasia</taxon>
    </lineage>
</organism>
<name>A0A2H9ZUS0_9ASPA</name>
<dbReference type="Proteomes" id="UP000236161">
    <property type="component" value="Unassembled WGS sequence"/>
</dbReference>
<evidence type="ECO:0000259" key="3">
    <source>
        <dbReference type="PROSITE" id="PS50157"/>
    </source>
</evidence>
<dbReference type="PANTHER" id="PTHR46547:SF7">
    <property type="entry name" value="ZINC FINGER PROTEIN GIS"/>
    <property type="match status" value="1"/>
</dbReference>
<dbReference type="OrthoDB" id="9442240at2759"/>
<evidence type="ECO:0000256" key="1">
    <source>
        <dbReference type="PROSITE-ProRule" id="PRU00042"/>
    </source>
</evidence>
<protein>
    <submittedName>
        <fullName evidence="4">Zinc finger protein 6</fullName>
    </submittedName>
</protein>
<dbReference type="SUPFAM" id="SSF57667">
    <property type="entry name" value="beta-beta-alpha zinc fingers"/>
    <property type="match status" value="1"/>
</dbReference>
<evidence type="ECO:0000313" key="4">
    <source>
        <dbReference type="EMBL" id="PKA47030.1"/>
    </source>
</evidence>
<dbReference type="PANTHER" id="PTHR46547">
    <property type="entry name" value="ZINC FINGER PROTEIN GIS"/>
    <property type="match status" value="1"/>
</dbReference>
<gene>
    <name evidence="4" type="primary">ZFP6</name>
    <name evidence="4" type="ORF">AXF42_Ash011704</name>
</gene>
<dbReference type="GO" id="GO:0003700">
    <property type="term" value="F:DNA-binding transcription factor activity"/>
    <property type="evidence" value="ECO:0007669"/>
    <property type="project" value="InterPro"/>
</dbReference>
<keyword evidence="1" id="KW-0479">Metal-binding</keyword>
<feature type="region of interest" description="Disordered" evidence="2">
    <location>
        <begin position="98"/>
        <end position="126"/>
    </location>
</feature>
<feature type="region of interest" description="Disordered" evidence="2">
    <location>
        <begin position="220"/>
        <end position="270"/>
    </location>
</feature>
<keyword evidence="1" id="KW-0862">Zinc</keyword>
<dbReference type="InterPro" id="IPR036236">
    <property type="entry name" value="Znf_C2H2_sf"/>
</dbReference>